<evidence type="ECO:0000313" key="3">
    <source>
        <dbReference type="Proteomes" id="UP000244855"/>
    </source>
</evidence>
<evidence type="ECO:0008006" key="4">
    <source>
        <dbReference type="Google" id="ProtNLM"/>
    </source>
</evidence>
<proteinExistence type="predicted"/>
<evidence type="ECO:0000256" key="1">
    <source>
        <dbReference type="SAM" id="MobiDB-lite"/>
    </source>
</evidence>
<evidence type="ECO:0000313" key="2">
    <source>
        <dbReference type="EMBL" id="PVH94828.1"/>
    </source>
</evidence>
<feature type="region of interest" description="Disordered" evidence="1">
    <location>
        <begin position="138"/>
        <end position="161"/>
    </location>
</feature>
<keyword evidence="3" id="KW-1185">Reference proteome</keyword>
<organism evidence="2 3">
    <name type="scientific">Periconia macrospinosa</name>
    <dbReference type="NCBI Taxonomy" id="97972"/>
    <lineage>
        <taxon>Eukaryota</taxon>
        <taxon>Fungi</taxon>
        <taxon>Dikarya</taxon>
        <taxon>Ascomycota</taxon>
        <taxon>Pezizomycotina</taxon>
        <taxon>Dothideomycetes</taxon>
        <taxon>Pleosporomycetidae</taxon>
        <taxon>Pleosporales</taxon>
        <taxon>Massarineae</taxon>
        <taxon>Periconiaceae</taxon>
        <taxon>Periconia</taxon>
    </lineage>
</organism>
<feature type="region of interest" description="Disordered" evidence="1">
    <location>
        <begin position="1"/>
        <end position="49"/>
    </location>
</feature>
<accession>A0A2V1D9T3</accession>
<reference evidence="2 3" key="1">
    <citation type="journal article" date="2018" name="Sci. Rep.">
        <title>Comparative genomics provides insights into the lifestyle and reveals functional heterogeneity of dark septate endophytic fungi.</title>
        <authorList>
            <person name="Knapp D.G."/>
            <person name="Nemeth J.B."/>
            <person name="Barry K."/>
            <person name="Hainaut M."/>
            <person name="Henrissat B."/>
            <person name="Johnson J."/>
            <person name="Kuo A."/>
            <person name="Lim J.H.P."/>
            <person name="Lipzen A."/>
            <person name="Nolan M."/>
            <person name="Ohm R.A."/>
            <person name="Tamas L."/>
            <person name="Grigoriev I.V."/>
            <person name="Spatafora J.W."/>
            <person name="Nagy L.G."/>
            <person name="Kovacs G.M."/>
        </authorList>
    </citation>
    <scope>NUCLEOTIDE SEQUENCE [LARGE SCALE GENOMIC DNA]</scope>
    <source>
        <strain evidence="2 3">DSE2036</strain>
    </source>
</reference>
<dbReference type="Proteomes" id="UP000244855">
    <property type="component" value="Unassembled WGS sequence"/>
</dbReference>
<protein>
    <recommendedName>
        <fullName evidence="4">F-box domain-containing protein</fullName>
    </recommendedName>
</protein>
<dbReference type="AlphaFoldDB" id="A0A2V1D9T3"/>
<dbReference type="EMBL" id="KZ805519">
    <property type="protein sequence ID" value="PVH94828.1"/>
    <property type="molecule type" value="Genomic_DNA"/>
</dbReference>
<dbReference type="OrthoDB" id="3860514at2759"/>
<feature type="compositionally biased region" description="Low complexity" evidence="1">
    <location>
        <begin position="140"/>
        <end position="155"/>
    </location>
</feature>
<sequence length="246" mass="28805">MKAEAASPPQPQPQPRQHKRKEVDPEPEEPELPAAASPKRPRHNTNTNTRCRFLELPRELRDEIYKQVIWSDQRSVTLKQRDLITKSGLVGTNNQISDEFLDAVFFYSRFINTTVRNHNFAHVVTFINRLSEAQLERFKSSSSSNNDDSQQQQQQHKMSRKIRITLTYSNTKQSTRPQLNRWLDRFDDPNRRGAEIEFEYVLDHASWRCGGYKQRPRFRATAGDRSEDETAKMLRAMRNPNYGWGG</sequence>
<name>A0A2V1D9T3_9PLEO</name>
<gene>
    <name evidence="2" type="ORF">DM02DRAFT_538687</name>
</gene>